<comment type="caution">
    <text evidence="2">The sequence shown here is derived from an EMBL/GenBank/DDBJ whole genome shotgun (WGS) entry which is preliminary data.</text>
</comment>
<sequence>MWGPTAGVAAVLIGVIAAVQVAGSGETVAAEPSASPTSSVTSAGSPATSATAGTAPSAAAEPSPSASASPSVAPGVDVVEIGRDAPYANPYDDADTGTLIEIADFVTSAELSPDDDFMMVYAQLDEYDTTVQLIDVETGVDHGPGVWTNASSAAWVPGQDHLALIAMPEDGGPVGLTLVDAATGEARELGDLDGAWVKSVEVTNDGRFAAVTLGSDDHRAWLDHDLQSKSVVLVDLSDGSTQTVGASSSAGFVPDGSGIFLWSSANGTRQLILYDLGSDTATVTAVPESAVHIASRLRFSDDGSRAVFWMPKGQASRSIAVIDADGSDYRSLVTAKTDALSLDWVDAHTVMVVRGTHSQRSLALVDVDSATVPWELDGDLLYPGAAMQYATMLPDRSGAAFIYNYRGPDFAFVSSWEDAPGDSVAVFYTADFPSRPVLAPIWSSDGSQMFWFFERTSASEASMLVLTAEE</sequence>
<dbReference type="Proteomes" id="UP001172738">
    <property type="component" value="Unassembled WGS sequence"/>
</dbReference>
<proteinExistence type="predicted"/>
<evidence type="ECO:0000313" key="2">
    <source>
        <dbReference type="EMBL" id="MDN4471892.1"/>
    </source>
</evidence>
<dbReference type="InterPro" id="IPR011042">
    <property type="entry name" value="6-blade_b-propeller_TolB-like"/>
</dbReference>
<keyword evidence="3" id="KW-1185">Reference proteome</keyword>
<name>A0ABT8FYP9_9MICO</name>
<accession>A0ABT8FYP9</accession>
<evidence type="ECO:0000313" key="3">
    <source>
        <dbReference type="Proteomes" id="UP001172738"/>
    </source>
</evidence>
<protein>
    <recommendedName>
        <fullName evidence="4">WD40-like Beta Propeller Repeat</fullName>
    </recommendedName>
</protein>
<gene>
    <name evidence="2" type="ORF">QQX04_02650</name>
</gene>
<dbReference type="SUPFAM" id="SSF82171">
    <property type="entry name" value="DPP6 N-terminal domain-like"/>
    <property type="match status" value="1"/>
</dbReference>
<feature type="region of interest" description="Disordered" evidence="1">
    <location>
        <begin position="29"/>
        <end position="73"/>
    </location>
</feature>
<evidence type="ECO:0000256" key="1">
    <source>
        <dbReference type="SAM" id="MobiDB-lite"/>
    </source>
</evidence>
<evidence type="ECO:0008006" key="4">
    <source>
        <dbReference type="Google" id="ProtNLM"/>
    </source>
</evidence>
<dbReference type="RefSeq" id="WP_301125967.1">
    <property type="nucleotide sequence ID" value="NZ_JAUHPV010000001.1"/>
</dbReference>
<organism evidence="2 3">
    <name type="scientific">Demequina zhanjiangensis</name>
    <dbReference type="NCBI Taxonomy" id="3051659"/>
    <lineage>
        <taxon>Bacteria</taxon>
        <taxon>Bacillati</taxon>
        <taxon>Actinomycetota</taxon>
        <taxon>Actinomycetes</taxon>
        <taxon>Micrococcales</taxon>
        <taxon>Demequinaceae</taxon>
        <taxon>Demequina</taxon>
    </lineage>
</organism>
<dbReference type="EMBL" id="JAUHPV010000001">
    <property type="protein sequence ID" value="MDN4471892.1"/>
    <property type="molecule type" value="Genomic_DNA"/>
</dbReference>
<reference evidence="2" key="1">
    <citation type="submission" date="2023-06" db="EMBL/GenBank/DDBJ databases">
        <title>SYSU T00b26.</title>
        <authorList>
            <person name="Gao L."/>
            <person name="Fang B.-Z."/>
            <person name="Li W.-J."/>
        </authorList>
    </citation>
    <scope>NUCLEOTIDE SEQUENCE</scope>
    <source>
        <strain evidence="2">SYSU T00b26</strain>
    </source>
</reference>
<dbReference type="Gene3D" id="2.120.10.30">
    <property type="entry name" value="TolB, C-terminal domain"/>
    <property type="match status" value="1"/>
</dbReference>